<accession>A0ABQ1LM96</accession>
<dbReference type="EMBL" id="BMIK01000003">
    <property type="protein sequence ID" value="GGC24268.1"/>
    <property type="molecule type" value="Genomic_DNA"/>
</dbReference>
<evidence type="ECO:0000259" key="1">
    <source>
        <dbReference type="Pfam" id="PF21307"/>
    </source>
</evidence>
<dbReference type="InterPro" id="IPR049053">
    <property type="entry name" value="AFCA-like_C"/>
</dbReference>
<proteinExistence type="predicted"/>
<reference evidence="3" key="1">
    <citation type="journal article" date="2019" name="Int. J. Syst. Evol. Microbiol.">
        <title>The Global Catalogue of Microorganisms (GCM) 10K type strain sequencing project: providing services to taxonomists for standard genome sequencing and annotation.</title>
        <authorList>
            <consortium name="The Broad Institute Genomics Platform"/>
            <consortium name="The Broad Institute Genome Sequencing Center for Infectious Disease"/>
            <person name="Wu L."/>
            <person name="Ma J."/>
        </authorList>
    </citation>
    <scope>NUCLEOTIDE SEQUENCE [LARGE SCALE GENOMIC DNA]</scope>
    <source>
        <strain evidence="3">CGMCC 1.15342</strain>
    </source>
</reference>
<dbReference type="Gene3D" id="2.60.40.1180">
    <property type="entry name" value="Golgi alpha-mannosidase II"/>
    <property type="match status" value="1"/>
</dbReference>
<feature type="domain" description="Alpha fucosidase A-like C-terminal" evidence="1">
    <location>
        <begin position="4"/>
        <end position="66"/>
    </location>
</feature>
<dbReference type="SUPFAM" id="SSF48208">
    <property type="entry name" value="Six-hairpin glycosidases"/>
    <property type="match status" value="1"/>
</dbReference>
<comment type="caution">
    <text evidence="2">The sequence shown here is derived from an EMBL/GenBank/DDBJ whole genome shotgun (WGS) entry which is preliminary data.</text>
</comment>
<dbReference type="PANTHER" id="PTHR31084:SF0">
    <property type="entry name" value="ALPHA-L-FUCOSIDASE 2"/>
    <property type="match status" value="1"/>
</dbReference>
<dbReference type="Pfam" id="PF21307">
    <property type="entry name" value="Glyco_hydro_95_C"/>
    <property type="match status" value="1"/>
</dbReference>
<dbReference type="InterPro" id="IPR013780">
    <property type="entry name" value="Glyco_hydro_b"/>
</dbReference>
<gene>
    <name evidence="2" type="ORF">GCM10011386_15250</name>
</gene>
<name>A0ABQ1LM96_9SPHI</name>
<evidence type="ECO:0000313" key="2">
    <source>
        <dbReference type="EMBL" id="GGC24268.1"/>
    </source>
</evidence>
<dbReference type="PANTHER" id="PTHR31084">
    <property type="entry name" value="ALPHA-L-FUCOSIDASE 2"/>
    <property type="match status" value="1"/>
</dbReference>
<organism evidence="2 3">
    <name type="scientific">Parapedobacter defluvii</name>
    <dbReference type="NCBI Taxonomy" id="2045106"/>
    <lineage>
        <taxon>Bacteria</taxon>
        <taxon>Pseudomonadati</taxon>
        <taxon>Bacteroidota</taxon>
        <taxon>Sphingobacteriia</taxon>
        <taxon>Sphingobacteriales</taxon>
        <taxon>Sphingobacteriaceae</taxon>
        <taxon>Parapedobacter</taxon>
    </lineage>
</organism>
<sequence length="72" mass="7990">MLLQSHAGFIHLLPALPDAWATGEVKGLKARGNYTVDIKWKDGKVIDYQIHSQKNNPIKVLVNGTMTGYNGR</sequence>
<dbReference type="Proteomes" id="UP000597338">
    <property type="component" value="Unassembled WGS sequence"/>
</dbReference>
<keyword evidence="3" id="KW-1185">Reference proteome</keyword>
<evidence type="ECO:0000313" key="3">
    <source>
        <dbReference type="Proteomes" id="UP000597338"/>
    </source>
</evidence>
<dbReference type="InterPro" id="IPR008928">
    <property type="entry name" value="6-hairpin_glycosidase_sf"/>
</dbReference>
<protein>
    <recommendedName>
        <fullName evidence="1">Alpha fucosidase A-like C-terminal domain-containing protein</fullName>
    </recommendedName>
</protein>